<sequence>MALPHLNKDIFVINGHGDQITINRNLIEWKTSGKSKLSCVWCEFEEKQNYMTRNDLLDLEE</sequence>
<reference evidence="1" key="1">
    <citation type="journal article" date="2015" name="Nature">
        <title>Complex archaea that bridge the gap between prokaryotes and eukaryotes.</title>
        <authorList>
            <person name="Spang A."/>
            <person name="Saw J.H."/>
            <person name="Jorgensen S.L."/>
            <person name="Zaremba-Niedzwiedzka K."/>
            <person name="Martijn J."/>
            <person name="Lind A.E."/>
            <person name="van Eijk R."/>
            <person name="Schleper C."/>
            <person name="Guy L."/>
            <person name="Ettema T.J."/>
        </authorList>
    </citation>
    <scope>NUCLEOTIDE SEQUENCE</scope>
</reference>
<gene>
    <name evidence="1" type="ORF">LCGC14_1366260</name>
</gene>
<dbReference type="EMBL" id="LAZR01008587">
    <property type="protein sequence ID" value="KKM77812.1"/>
    <property type="molecule type" value="Genomic_DNA"/>
</dbReference>
<protein>
    <submittedName>
        <fullName evidence="1">Uncharacterized protein</fullName>
    </submittedName>
</protein>
<evidence type="ECO:0000313" key="1">
    <source>
        <dbReference type="EMBL" id="KKM77812.1"/>
    </source>
</evidence>
<organism evidence="1">
    <name type="scientific">marine sediment metagenome</name>
    <dbReference type="NCBI Taxonomy" id="412755"/>
    <lineage>
        <taxon>unclassified sequences</taxon>
        <taxon>metagenomes</taxon>
        <taxon>ecological metagenomes</taxon>
    </lineage>
</organism>
<dbReference type="AlphaFoldDB" id="A0A0F9N8S2"/>
<name>A0A0F9N8S2_9ZZZZ</name>
<accession>A0A0F9N8S2</accession>
<comment type="caution">
    <text evidence="1">The sequence shown here is derived from an EMBL/GenBank/DDBJ whole genome shotgun (WGS) entry which is preliminary data.</text>
</comment>
<proteinExistence type="predicted"/>